<protein>
    <submittedName>
        <fullName evidence="1">Uncharacterized protein</fullName>
    </submittedName>
</protein>
<gene>
    <name evidence="1" type="ORF">NCTC11429_00853</name>
</gene>
<organism evidence="1 2">
    <name type="scientific">Sphingobacterium thalpophilum</name>
    <dbReference type="NCBI Taxonomy" id="259"/>
    <lineage>
        <taxon>Bacteria</taxon>
        <taxon>Pseudomonadati</taxon>
        <taxon>Bacteroidota</taxon>
        <taxon>Sphingobacteriia</taxon>
        <taxon>Sphingobacteriales</taxon>
        <taxon>Sphingobacteriaceae</taxon>
        <taxon>Sphingobacterium</taxon>
    </lineage>
</organism>
<evidence type="ECO:0000313" key="2">
    <source>
        <dbReference type="Proteomes" id="UP000308196"/>
    </source>
</evidence>
<dbReference type="KEGG" id="stha:NCTC11429_00853"/>
<dbReference type="Proteomes" id="UP000308196">
    <property type="component" value="Chromosome"/>
</dbReference>
<name>A0A4U9UP66_9SPHI</name>
<dbReference type="AlphaFoldDB" id="A0A4U9UP66"/>
<accession>A0A4U9UP66</accession>
<reference evidence="1 2" key="1">
    <citation type="submission" date="2019-05" db="EMBL/GenBank/DDBJ databases">
        <authorList>
            <consortium name="Pathogen Informatics"/>
        </authorList>
    </citation>
    <scope>NUCLEOTIDE SEQUENCE [LARGE SCALE GENOMIC DNA]</scope>
    <source>
        <strain evidence="1 2">NCTC11429</strain>
    </source>
</reference>
<evidence type="ECO:0000313" key="1">
    <source>
        <dbReference type="EMBL" id="VTR31594.1"/>
    </source>
</evidence>
<dbReference type="EMBL" id="LR590484">
    <property type="protein sequence ID" value="VTR31594.1"/>
    <property type="molecule type" value="Genomic_DNA"/>
</dbReference>
<sequence>MWQAISSMDNCLIPLNYRKNRHAIHKRNLIQIAKTVYSSTVLDVTFLKRMNSNQQSK</sequence>
<proteinExistence type="predicted"/>